<proteinExistence type="predicted"/>
<evidence type="ECO:0000256" key="3">
    <source>
        <dbReference type="ARBA" id="ARBA00022723"/>
    </source>
</evidence>
<dbReference type="RefSeq" id="WP_088876357.1">
    <property type="nucleotide sequence ID" value="NZ_CP018308.1"/>
</dbReference>
<sequence>MQAKIINLAFCCDRKYLVHFHTAVLSVLNNKDAEDDIRVNLFFDGIQDDDRLNEVIEHLNSLGVFLNVIFPDVSYLSTAKVDKNIPVSAYFRLLIPEFLSDLDRVLYLDCDLIVTASLSKLFYHDLKGNTIGAVEDVGVSNRVLDKLGVENYFNSGVLLIDVKQFSLRSAECIDFLTEHDLITFHDQCVLNYIFKKSWLSLEKEWNYMSNNFAESSGFLGFKILHYNAIYGKPWEVGCFHPLRCHYLYTRANSIFSNEKLQKPRLLVILRNKFKILDKVLKAIRGFN</sequence>
<dbReference type="SUPFAM" id="SSF53448">
    <property type="entry name" value="Nucleotide-diphospho-sugar transferases"/>
    <property type="match status" value="1"/>
</dbReference>
<keyword evidence="1" id="KW-0328">Glycosyltransferase</keyword>
<dbReference type="KEGG" id="vsh:BSZ05_05155"/>
<reference evidence="5" key="1">
    <citation type="submission" date="2016-12" db="EMBL/GenBank/DDBJ databases">
        <title>Comparative genomic analysis reveals the diversity, evolution, and environmental adaptation strategies of the genus Vibrio.</title>
        <authorList>
            <person name="Lin H."/>
            <person name="Wang X."/>
            <person name="Zhang X.-H."/>
        </authorList>
    </citation>
    <scope>NUCLEOTIDE SEQUENCE [LARGE SCALE GENOMIC DNA]</scope>
    <source>
        <strain evidence="5">QT6D1</strain>
    </source>
</reference>
<protein>
    <recommendedName>
        <fullName evidence="6">Glycosyltransferase family 8 protein</fullName>
    </recommendedName>
</protein>
<dbReference type="AlphaFoldDB" id="A0AAN1FET9"/>
<dbReference type="InterPro" id="IPR029044">
    <property type="entry name" value="Nucleotide-diphossugar_trans"/>
</dbReference>
<name>A0AAN1FET9_9VIBR</name>
<gene>
    <name evidence="4" type="ORF">BSZ05_05155</name>
</gene>
<keyword evidence="2" id="KW-0808">Transferase</keyword>
<dbReference type="Pfam" id="PF01501">
    <property type="entry name" value="Glyco_transf_8"/>
    <property type="match status" value="1"/>
</dbReference>
<dbReference type="Gene3D" id="3.90.550.10">
    <property type="entry name" value="Spore Coat Polysaccharide Biosynthesis Protein SpsA, Chain A"/>
    <property type="match status" value="1"/>
</dbReference>
<evidence type="ECO:0000256" key="2">
    <source>
        <dbReference type="ARBA" id="ARBA00022679"/>
    </source>
</evidence>
<dbReference type="GO" id="GO:0046872">
    <property type="term" value="F:metal ion binding"/>
    <property type="evidence" value="ECO:0007669"/>
    <property type="project" value="UniProtKB-KW"/>
</dbReference>
<dbReference type="InterPro" id="IPR050748">
    <property type="entry name" value="Glycosyltrans_8_dom-fam"/>
</dbReference>
<dbReference type="EMBL" id="CP018308">
    <property type="protein sequence ID" value="ASI89243.1"/>
    <property type="molecule type" value="Genomic_DNA"/>
</dbReference>
<organism evidence="4 5">
    <name type="scientific">Vibrio mediterranei</name>
    <dbReference type="NCBI Taxonomy" id="689"/>
    <lineage>
        <taxon>Bacteria</taxon>
        <taxon>Pseudomonadati</taxon>
        <taxon>Pseudomonadota</taxon>
        <taxon>Gammaproteobacteria</taxon>
        <taxon>Vibrionales</taxon>
        <taxon>Vibrionaceae</taxon>
        <taxon>Vibrio</taxon>
    </lineage>
</organism>
<evidence type="ECO:0000313" key="4">
    <source>
        <dbReference type="EMBL" id="ASI89243.1"/>
    </source>
</evidence>
<evidence type="ECO:0000313" key="5">
    <source>
        <dbReference type="Proteomes" id="UP000197092"/>
    </source>
</evidence>
<dbReference type="Proteomes" id="UP000197092">
    <property type="component" value="Chromosome 1"/>
</dbReference>
<dbReference type="PANTHER" id="PTHR13778:SF47">
    <property type="entry name" value="LIPOPOLYSACCHARIDE 1,3-GALACTOSYLTRANSFERASE"/>
    <property type="match status" value="1"/>
</dbReference>
<dbReference type="InterPro" id="IPR002495">
    <property type="entry name" value="Glyco_trans_8"/>
</dbReference>
<keyword evidence="3" id="KW-0479">Metal-binding</keyword>
<dbReference type="CDD" id="cd04194">
    <property type="entry name" value="GT8_A4GalT_like"/>
    <property type="match status" value="1"/>
</dbReference>
<accession>A0AAN1FET9</accession>
<dbReference type="PANTHER" id="PTHR13778">
    <property type="entry name" value="GLYCOSYLTRANSFERASE 8 DOMAIN-CONTAINING PROTEIN"/>
    <property type="match status" value="1"/>
</dbReference>
<dbReference type="GO" id="GO:0016757">
    <property type="term" value="F:glycosyltransferase activity"/>
    <property type="evidence" value="ECO:0007669"/>
    <property type="project" value="UniProtKB-KW"/>
</dbReference>
<evidence type="ECO:0008006" key="6">
    <source>
        <dbReference type="Google" id="ProtNLM"/>
    </source>
</evidence>
<evidence type="ECO:0000256" key="1">
    <source>
        <dbReference type="ARBA" id="ARBA00022676"/>
    </source>
</evidence>